<dbReference type="KEGG" id="nak:EH165_13835"/>
<evidence type="ECO:0000313" key="3">
    <source>
        <dbReference type="Proteomes" id="UP000268084"/>
    </source>
</evidence>
<dbReference type="Proteomes" id="UP000268084">
    <property type="component" value="Chromosome"/>
</dbReference>
<reference evidence="2 3" key="1">
    <citation type="submission" date="2018-11" db="EMBL/GenBank/DDBJ databases">
        <authorList>
            <person name="Da X."/>
        </authorList>
    </citation>
    <scope>NUCLEOTIDE SEQUENCE [LARGE SCALE GENOMIC DNA]</scope>
    <source>
        <strain evidence="2 3">S14-144</strain>
    </source>
</reference>
<proteinExistence type="predicted"/>
<protein>
    <submittedName>
        <fullName evidence="2">MBL fold metallo-hydrolase</fullName>
    </submittedName>
</protein>
<dbReference type="Pfam" id="PF13483">
    <property type="entry name" value="Lactamase_B_3"/>
    <property type="match status" value="1"/>
</dbReference>
<gene>
    <name evidence="2" type="ORF">EH165_13835</name>
</gene>
<dbReference type="RefSeq" id="WP_124799964.1">
    <property type="nucleotide sequence ID" value="NZ_CP034170.1"/>
</dbReference>
<dbReference type="AlphaFoldDB" id="A0A3G8ZP75"/>
<keyword evidence="2" id="KW-0378">Hydrolase</keyword>
<dbReference type="InterPro" id="IPR001279">
    <property type="entry name" value="Metallo-B-lactamas"/>
</dbReference>
<dbReference type="PANTHER" id="PTHR43546:SF3">
    <property type="entry name" value="UPF0173 METAL-DEPENDENT HYDROLASE MJ1163"/>
    <property type="match status" value="1"/>
</dbReference>
<dbReference type="Gene3D" id="3.60.15.10">
    <property type="entry name" value="Ribonuclease Z/Hydroxyacylglutathione hydrolase-like"/>
    <property type="match status" value="1"/>
</dbReference>
<evidence type="ECO:0000313" key="2">
    <source>
        <dbReference type="EMBL" id="AZI59060.1"/>
    </source>
</evidence>
<dbReference type="GO" id="GO:0016787">
    <property type="term" value="F:hydrolase activity"/>
    <property type="evidence" value="ECO:0007669"/>
    <property type="project" value="UniProtKB-KW"/>
</dbReference>
<sequence length="210" mass="22215">MKITKFGHSCLLVETGNARILTDPGAFSTGFGAVGSLDAVLITHLHADHLDLSRISALLAANPLAVMYADPGSVTSLAEIGITAAGVHAGDVLEIGDVTVEVFGDIHAVIHHDLPNVENRGYLIAGRLYLPGDSLSVPANPVEILALPTMAPWMAVKESIEFLRTVDPTVAIPIHEAMLASTDIVYGLLQKLKPADTQWLNIDDGQAVEL</sequence>
<dbReference type="PANTHER" id="PTHR43546">
    <property type="entry name" value="UPF0173 METAL-DEPENDENT HYDROLASE MJ1163-RELATED"/>
    <property type="match status" value="1"/>
</dbReference>
<dbReference type="SMART" id="SM00849">
    <property type="entry name" value="Lactamase_B"/>
    <property type="match status" value="1"/>
</dbReference>
<dbReference type="InterPro" id="IPR050114">
    <property type="entry name" value="UPF0173_UPF0282_UlaG_hydrolase"/>
</dbReference>
<reference evidence="2 3" key="2">
    <citation type="submission" date="2018-12" db="EMBL/GenBank/DDBJ databases">
        <title>Nakamurella antarcticus sp. nov., isolated from Antarctica South Shetland Islands soil.</title>
        <authorList>
            <person name="Peng F."/>
        </authorList>
    </citation>
    <scope>NUCLEOTIDE SEQUENCE [LARGE SCALE GENOMIC DNA]</scope>
    <source>
        <strain evidence="2 3">S14-144</strain>
    </source>
</reference>
<keyword evidence="3" id="KW-1185">Reference proteome</keyword>
<organism evidence="2 3">
    <name type="scientific">Nakamurella antarctica</name>
    <dbReference type="NCBI Taxonomy" id="1902245"/>
    <lineage>
        <taxon>Bacteria</taxon>
        <taxon>Bacillati</taxon>
        <taxon>Actinomycetota</taxon>
        <taxon>Actinomycetes</taxon>
        <taxon>Nakamurellales</taxon>
        <taxon>Nakamurellaceae</taxon>
        <taxon>Nakamurella</taxon>
    </lineage>
</organism>
<dbReference type="OrthoDB" id="3190691at2"/>
<evidence type="ECO:0000259" key="1">
    <source>
        <dbReference type="SMART" id="SM00849"/>
    </source>
</evidence>
<feature type="domain" description="Metallo-beta-lactamase" evidence="1">
    <location>
        <begin position="7"/>
        <end position="175"/>
    </location>
</feature>
<dbReference type="InterPro" id="IPR036866">
    <property type="entry name" value="RibonucZ/Hydroxyglut_hydro"/>
</dbReference>
<name>A0A3G8ZP75_9ACTN</name>
<dbReference type="EMBL" id="CP034170">
    <property type="protein sequence ID" value="AZI59060.1"/>
    <property type="molecule type" value="Genomic_DNA"/>
</dbReference>
<dbReference type="SUPFAM" id="SSF56281">
    <property type="entry name" value="Metallo-hydrolase/oxidoreductase"/>
    <property type="match status" value="1"/>
</dbReference>
<accession>A0A3G8ZP75</accession>